<dbReference type="AlphaFoldDB" id="A0A2T0MWZ6"/>
<dbReference type="Proteomes" id="UP000238312">
    <property type="component" value="Unassembled WGS sequence"/>
</dbReference>
<protein>
    <submittedName>
        <fullName evidence="1">Uncharacterized protein</fullName>
    </submittedName>
</protein>
<evidence type="ECO:0000313" key="1">
    <source>
        <dbReference type="EMBL" id="PRX63622.1"/>
    </source>
</evidence>
<accession>A0A2T0MWZ6</accession>
<evidence type="ECO:0000313" key="2">
    <source>
        <dbReference type="Proteomes" id="UP000238312"/>
    </source>
</evidence>
<name>A0A2T0MWZ6_9ACTN</name>
<sequence length="224" mass="24590">MTEAPEDLPCFPGYETLGEIYCVSFVRDVSPEEALRRFGVDEKTVEEVAFHEVEYRSAESMRADAAGYIGAARVGDWTVVVEPGGWMMAVADEVYAPVSRGTEVVSVCRHDYAQDTFAYIVDGAPVVWFDPMYPEERSGSDPDRLVAKMREVALDPDHDIDGPGIDHPLERSFALASDLTGLSYSTDLRNLRFLGAGTLGGFSYNSMQNSTSQTLADVLRAQGL</sequence>
<organism evidence="1 2">
    <name type="scientific">Nonomuraea fuscirosea</name>
    <dbReference type="NCBI Taxonomy" id="1291556"/>
    <lineage>
        <taxon>Bacteria</taxon>
        <taxon>Bacillati</taxon>
        <taxon>Actinomycetota</taxon>
        <taxon>Actinomycetes</taxon>
        <taxon>Streptosporangiales</taxon>
        <taxon>Streptosporangiaceae</taxon>
        <taxon>Nonomuraea</taxon>
    </lineage>
</organism>
<dbReference type="RefSeq" id="WP_219911976.1">
    <property type="nucleotide sequence ID" value="NZ_PVNG01000010.1"/>
</dbReference>
<dbReference type="EMBL" id="PVNG01000010">
    <property type="protein sequence ID" value="PRX63622.1"/>
    <property type="molecule type" value="Genomic_DNA"/>
</dbReference>
<gene>
    <name evidence="1" type="ORF">B0I32_11072</name>
</gene>
<dbReference type="Pfam" id="PF20062">
    <property type="entry name" value="DUF6461"/>
    <property type="match status" value="1"/>
</dbReference>
<reference evidence="1 2" key="1">
    <citation type="submission" date="2018-03" db="EMBL/GenBank/DDBJ databases">
        <title>Genomic Encyclopedia of Type Strains, Phase III (KMG-III): the genomes of soil and plant-associated and newly described type strains.</title>
        <authorList>
            <person name="Whitman W."/>
        </authorList>
    </citation>
    <scope>NUCLEOTIDE SEQUENCE [LARGE SCALE GENOMIC DNA]</scope>
    <source>
        <strain evidence="1 2">CGMCC 4.7104</strain>
    </source>
</reference>
<keyword evidence="2" id="KW-1185">Reference proteome</keyword>
<comment type="caution">
    <text evidence="1">The sequence shown here is derived from an EMBL/GenBank/DDBJ whole genome shotgun (WGS) entry which is preliminary data.</text>
</comment>
<proteinExistence type="predicted"/>
<dbReference type="InterPro" id="IPR045592">
    <property type="entry name" value="DUF6461"/>
</dbReference>